<keyword evidence="2 6" id="KW-1003">Cell membrane</keyword>
<name>A0A8J7ALH7_9CYAN</name>
<organism evidence="8 9">
    <name type="scientific">Vasconcelosia minhoensis LEGE 07310</name>
    <dbReference type="NCBI Taxonomy" id="915328"/>
    <lineage>
        <taxon>Bacteria</taxon>
        <taxon>Bacillati</taxon>
        <taxon>Cyanobacteriota</taxon>
        <taxon>Cyanophyceae</taxon>
        <taxon>Nodosilineales</taxon>
        <taxon>Cymatolegaceae</taxon>
        <taxon>Vasconcelosia</taxon>
        <taxon>Vasconcelosia minhoensis</taxon>
    </lineage>
</organism>
<keyword evidence="4 6" id="KW-1133">Transmembrane helix</keyword>
<feature type="transmembrane region" description="Helical" evidence="6">
    <location>
        <begin position="160"/>
        <end position="185"/>
    </location>
</feature>
<comment type="caution">
    <text evidence="8">The sequence shown here is derived from an EMBL/GenBank/DDBJ whole genome shotgun (WGS) entry which is preliminary data.</text>
</comment>
<dbReference type="PANTHER" id="PTHR12677:SF59">
    <property type="entry name" value="GOLGI APPARATUS MEMBRANE PROTEIN TVP38-RELATED"/>
    <property type="match status" value="1"/>
</dbReference>
<comment type="subcellular location">
    <subcellularLocation>
        <location evidence="1 6">Cell membrane</location>
        <topology evidence="1 6">Multi-pass membrane protein</topology>
    </subcellularLocation>
</comment>
<dbReference type="EMBL" id="JADEXG010000014">
    <property type="protein sequence ID" value="MBE9077205.1"/>
    <property type="molecule type" value="Genomic_DNA"/>
</dbReference>
<evidence type="ECO:0000256" key="3">
    <source>
        <dbReference type="ARBA" id="ARBA00022692"/>
    </source>
</evidence>
<dbReference type="Proteomes" id="UP000636505">
    <property type="component" value="Unassembled WGS sequence"/>
</dbReference>
<keyword evidence="5 6" id="KW-0472">Membrane</keyword>
<evidence type="ECO:0000256" key="6">
    <source>
        <dbReference type="RuleBase" id="RU366058"/>
    </source>
</evidence>
<feature type="domain" description="VTT" evidence="7">
    <location>
        <begin position="65"/>
        <end position="183"/>
    </location>
</feature>
<dbReference type="InterPro" id="IPR032816">
    <property type="entry name" value="VTT_dom"/>
</dbReference>
<feature type="transmembrane region" description="Helical" evidence="6">
    <location>
        <begin position="49"/>
        <end position="72"/>
    </location>
</feature>
<comment type="similarity">
    <text evidence="6">Belongs to the TVP38/TMEM64 family.</text>
</comment>
<proteinExistence type="inferred from homology"/>
<sequence length="230" mass="25081">MQAIWSENKKIIGLIGAVVGAVLLLGFLLPTDEWAVKINQWLESLGPWALPAFVLIYVIVSVCGLPNVVFLLVAGTVFGFSNGIFSASIADTTAAVACFLLGRTLIRKQVKSRVEQSSQFSKLDRAVAQKGWKILLLSRLAPMIPSNILNYGFSLTQVKFWQYLLCTWVGMLPVIVFYVYLGYFGMSLLGQNSTPQVLMLQVGGVAIAVIAAIYATNLAQQALSSEESDR</sequence>
<evidence type="ECO:0000313" key="8">
    <source>
        <dbReference type="EMBL" id="MBE9077205.1"/>
    </source>
</evidence>
<evidence type="ECO:0000256" key="2">
    <source>
        <dbReference type="ARBA" id="ARBA00022475"/>
    </source>
</evidence>
<protein>
    <recommendedName>
        <fullName evidence="6">TVP38/TMEM64 family membrane protein</fullName>
    </recommendedName>
</protein>
<dbReference type="Pfam" id="PF09335">
    <property type="entry name" value="VTT_dom"/>
    <property type="match status" value="1"/>
</dbReference>
<accession>A0A8J7ALH7</accession>
<reference evidence="8" key="1">
    <citation type="submission" date="2020-10" db="EMBL/GenBank/DDBJ databases">
        <authorList>
            <person name="Castelo-Branco R."/>
            <person name="Eusebio N."/>
            <person name="Adriana R."/>
            <person name="Vieira A."/>
            <person name="Brugerolle De Fraissinette N."/>
            <person name="Rezende De Castro R."/>
            <person name="Schneider M.P."/>
            <person name="Vasconcelos V."/>
            <person name="Leao P.N."/>
        </authorList>
    </citation>
    <scope>NUCLEOTIDE SEQUENCE</scope>
    <source>
        <strain evidence="8">LEGE 07310</strain>
    </source>
</reference>
<evidence type="ECO:0000313" key="9">
    <source>
        <dbReference type="Proteomes" id="UP000636505"/>
    </source>
</evidence>
<feature type="transmembrane region" description="Helical" evidence="6">
    <location>
        <begin position="197"/>
        <end position="215"/>
    </location>
</feature>
<comment type="caution">
    <text evidence="6">Lacks conserved residue(s) required for the propagation of feature annotation.</text>
</comment>
<keyword evidence="3 6" id="KW-0812">Transmembrane</keyword>
<dbReference type="AlphaFoldDB" id="A0A8J7ALH7"/>
<gene>
    <name evidence="8" type="ORF">IQ241_07840</name>
</gene>
<dbReference type="PANTHER" id="PTHR12677">
    <property type="entry name" value="GOLGI APPARATUS MEMBRANE PROTEIN TVP38-RELATED"/>
    <property type="match status" value="1"/>
</dbReference>
<feature type="transmembrane region" description="Helical" evidence="6">
    <location>
        <begin position="12"/>
        <end position="29"/>
    </location>
</feature>
<evidence type="ECO:0000256" key="4">
    <source>
        <dbReference type="ARBA" id="ARBA00022989"/>
    </source>
</evidence>
<evidence type="ECO:0000256" key="1">
    <source>
        <dbReference type="ARBA" id="ARBA00004651"/>
    </source>
</evidence>
<dbReference type="InterPro" id="IPR015414">
    <property type="entry name" value="TMEM64"/>
</dbReference>
<keyword evidence="9" id="KW-1185">Reference proteome</keyword>
<dbReference type="GO" id="GO:0005886">
    <property type="term" value="C:plasma membrane"/>
    <property type="evidence" value="ECO:0007669"/>
    <property type="project" value="UniProtKB-SubCell"/>
</dbReference>
<dbReference type="RefSeq" id="WP_193905870.1">
    <property type="nucleotide sequence ID" value="NZ_JADEXG010000014.1"/>
</dbReference>
<evidence type="ECO:0000259" key="7">
    <source>
        <dbReference type="Pfam" id="PF09335"/>
    </source>
</evidence>
<evidence type="ECO:0000256" key="5">
    <source>
        <dbReference type="ARBA" id="ARBA00023136"/>
    </source>
</evidence>